<dbReference type="SUPFAM" id="SSF53850">
    <property type="entry name" value="Periplasmic binding protein-like II"/>
    <property type="match status" value="1"/>
</dbReference>
<reference evidence="8 9" key="1">
    <citation type="submission" date="2018-04" db="EMBL/GenBank/DDBJ databases">
        <title>Thalassorhabdus spongiae gen. nov., sp. nov., isolated from a marine sponge in South-West Iceland.</title>
        <authorList>
            <person name="Knobloch S."/>
            <person name="Daussin A."/>
            <person name="Johannsson R."/>
            <person name="Marteinsson V.T."/>
        </authorList>
    </citation>
    <scope>NUCLEOTIDE SEQUENCE [LARGE SCALE GENOMIC DNA]</scope>
    <source>
        <strain evidence="8 9">Hp12</strain>
    </source>
</reference>
<evidence type="ECO:0000313" key="8">
    <source>
        <dbReference type="EMBL" id="PVZ72622.1"/>
    </source>
</evidence>
<name>A0A2V1H7Z2_9GAMM</name>
<dbReference type="Proteomes" id="UP000244906">
    <property type="component" value="Unassembled WGS sequence"/>
</dbReference>
<dbReference type="GO" id="GO:0015888">
    <property type="term" value="P:thiamine transport"/>
    <property type="evidence" value="ECO:0007669"/>
    <property type="project" value="InterPro"/>
</dbReference>
<dbReference type="NCBIfam" id="TIGR01276">
    <property type="entry name" value="thiB"/>
    <property type="match status" value="1"/>
</dbReference>
<organism evidence="8 9">
    <name type="scientific">Pelagibaculum spongiae</name>
    <dbReference type="NCBI Taxonomy" id="2080658"/>
    <lineage>
        <taxon>Bacteria</taxon>
        <taxon>Pseudomonadati</taxon>
        <taxon>Pseudomonadota</taxon>
        <taxon>Gammaproteobacteria</taxon>
        <taxon>Oceanospirillales</taxon>
        <taxon>Pelagibaculum</taxon>
    </lineage>
</organism>
<dbReference type="CDD" id="cd13545">
    <property type="entry name" value="PBP2_TbpA"/>
    <property type="match status" value="1"/>
</dbReference>
<dbReference type="GO" id="GO:0030288">
    <property type="term" value="C:outer membrane-bounded periplasmic space"/>
    <property type="evidence" value="ECO:0007669"/>
    <property type="project" value="InterPro"/>
</dbReference>
<dbReference type="Pfam" id="PF01547">
    <property type="entry name" value="SBP_bac_1"/>
    <property type="match status" value="1"/>
</dbReference>
<evidence type="ECO:0000256" key="5">
    <source>
        <dbReference type="ARBA" id="ARBA00022729"/>
    </source>
</evidence>
<sequence>MKNLLSVVIFLICTVSLTNQARAADLTIYTYDSFVSEWGAGPQLEKIFEKQCDCDIEFIAEEDGVSIVNRLRIEKQRTKADVILGVDDALLEVVRSAGMVQDHQLQLSGLKAELNWNDTAFVPYDYGYFSFIYDSSKIKQPVTSLKELINSNASVIYQDPRTSTPGQGLLLWIKKVYGDQSAQAWKQLAGHTVTVTKGWWEAYSMFLEGGSDYVLSYNTSPAYHLVAENKSQYKAAPFSEGHIAQVEVAAITKATKNKKLAQQFLAFLTSVEAQKIIPVTNWMQPVVDGVELPKAFDDLIQPQRIGFSSQQVADNRKSWLREWRSAAAK</sequence>
<dbReference type="EMBL" id="QDDL01000001">
    <property type="protein sequence ID" value="PVZ72622.1"/>
    <property type="molecule type" value="Genomic_DNA"/>
</dbReference>
<feature type="chain" id="PRO_5015917713" description="Thiamine-binding periplasmic protein" evidence="7">
    <location>
        <begin position="24"/>
        <end position="329"/>
    </location>
</feature>
<dbReference type="RefSeq" id="WP_116685872.1">
    <property type="nucleotide sequence ID" value="NZ_CAWNYD010000001.1"/>
</dbReference>
<keyword evidence="4" id="KW-0813">Transport</keyword>
<comment type="caution">
    <text evidence="8">The sequence shown here is derived from an EMBL/GenBank/DDBJ whole genome shotgun (WGS) entry which is preliminary data.</text>
</comment>
<evidence type="ECO:0000256" key="4">
    <source>
        <dbReference type="ARBA" id="ARBA00022448"/>
    </source>
</evidence>
<accession>A0A2V1H7Z2</accession>
<dbReference type="InterPro" id="IPR005948">
    <property type="entry name" value="ThiB-like"/>
</dbReference>
<gene>
    <name evidence="8" type="ORF">DC094_04550</name>
</gene>
<dbReference type="AlphaFoldDB" id="A0A2V1H7Z2"/>
<proteinExistence type="inferred from homology"/>
<dbReference type="PANTHER" id="PTHR30006:SF3">
    <property type="entry name" value="THIAMINE-BINDING PERIPLASMIC PROTEIN"/>
    <property type="match status" value="1"/>
</dbReference>
<keyword evidence="6" id="KW-0574">Periplasm</keyword>
<evidence type="ECO:0000256" key="3">
    <source>
        <dbReference type="ARBA" id="ARBA00019815"/>
    </source>
</evidence>
<keyword evidence="5 7" id="KW-0732">Signal</keyword>
<keyword evidence="9" id="KW-1185">Reference proteome</keyword>
<dbReference type="InterPro" id="IPR005967">
    <property type="entry name" value="ThiB"/>
</dbReference>
<feature type="signal peptide" evidence="7">
    <location>
        <begin position="1"/>
        <end position="23"/>
    </location>
</feature>
<evidence type="ECO:0000256" key="7">
    <source>
        <dbReference type="SAM" id="SignalP"/>
    </source>
</evidence>
<dbReference type="OrthoDB" id="8013425at2"/>
<evidence type="ECO:0000256" key="1">
    <source>
        <dbReference type="ARBA" id="ARBA00004418"/>
    </source>
</evidence>
<dbReference type="Gene3D" id="3.40.190.10">
    <property type="entry name" value="Periplasmic binding protein-like II"/>
    <property type="match status" value="2"/>
</dbReference>
<dbReference type="InterPro" id="IPR006059">
    <property type="entry name" value="SBP"/>
</dbReference>
<evidence type="ECO:0000313" key="9">
    <source>
        <dbReference type="Proteomes" id="UP000244906"/>
    </source>
</evidence>
<evidence type="ECO:0000256" key="6">
    <source>
        <dbReference type="ARBA" id="ARBA00022764"/>
    </source>
</evidence>
<comment type="subcellular location">
    <subcellularLocation>
        <location evidence="1">Periplasm</location>
    </subcellularLocation>
</comment>
<dbReference type="GO" id="GO:0030975">
    <property type="term" value="F:thiamine binding"/>
    <property type="evidence" value="ECO:0007669"/>
    <property type="project" value="InterPro"/>
</dbReference>
<dbReference type="GO" id="GO:0030976">
    <property type="term" value="F:thiamine pyrophosphate binding"/>
    <property type="evidence" value="ECO:0007669"/>
    <property type="project" value="TreeGrafter"/>
</dbReference>
<protein>
    <recommendedName>
        <fullName evidence="3">Thiamine-binding periplasmic protein</fullName>
    </recommendedName>
</protein>
<dbReference type="NCBIfam" id="TIGR01254">
    <property type="entry name" value="sfuA"/>
    <property type="match status" value="1"/>
</dbReference>
<comment type="similarity">
    <text evidence="2">Belongs to the bacterial solute-binding protein 1 family.</text>
</comment>
<evidence type="ECO:0000256" key="2">
    <source>
        <dbReference type="ARBA" id="ARBA00008520"/>
    </source>
</evidence>
<dbReference type="PANTHER" id="PTHR30006">
    <property type="entry name" value="THIAMINE-BINDING PERIPLASMIC PROTEIN-RELATED"/>
    <property type="match status" value="1"/>
</dbReference>